<dbReference type="GO" id="GO:0051082">
    <property type="term" value="F:unfolded protein binding"/>
    <property type="evidence" value="ECO:0007669"/>
    <property type="project" value="InterPro"/>
</dbReference>
<organism evidence="5 6">
    <name type="scientific">Moheibacter sediminis</name>
    <dbReference type="NCBI Taxonomy" id="1434700"/>
    <lineage>
        <taxon>Bacteria</taxon>
        <taxon>Pseudomonadati</taxon>
        <taxon>Bacteroidota</taxon>
        <taxon>Flavobacteriia</taxon>
        <taxon>Flavobacteriales</taxon>
        <taxon>Weeksellaceae</taxon>
        <taxon>Moheibacter</taxon>
    </lineage>
</organism>
<name>A0A1W1YB30_9FLAO</name>
<dbReference type="SMART" id="SM00935">
    <property type="entry name" value="OmpH"/>
    <property type="match status" value="1"/>
</dbReference>
<proteinExistence type="inferred from homology"/>
<accession>A0A1W1YB30</accession>
<gene>
    <name evidence="5" type="ORF">SAMN06296427_101204</name>
</gene>
<feature type="signal peptide" evidence="4">
    <location>
        <begin position="1"/>
        <end position="22"/>
    </location>
</feature>
<dbReference type="STRING" id="1434700.SAMN06296427_101204"/>
<dbReference type="InterPro" id="IPR024930">
    <property type="entry name" value="Skp_dom_sf"/>
</dbReference>
<dbReference type="Gene3D" id="3.30.910.20">
    <property type="entry name" value="Skp domain"/>
    <property type="match status" value="1"/>
</dbReference>
<keyword evidence="6" id="KW-1185">Reference proteome</keyword>
<dbReference type="InterPro" id="IPR005632">
    <property type="entry name" value="Chaperone_Skp"/>
</dbReference>
<dbReference type="GO" id="GO:0005829">
    <property type="term" value="C:cytosol"/>
    <property type="evidence" value="ECO:0007669"/>
    <property type="project" value="TreeGrafter"/>
</dbReference>
<dbReference type="OrthoDB" id="1524711at2"/>
<dbReference type="SUPFAM" id="SSF111384">
    <property type="entry name" value="OmpH-like"/>
    <property type="match status" value="1"/>
</dbReference>
<dbReference type="PANTHER" id="PTHR35089:SF1">
    <property type="entry name" value="CHAPERONE PROTEIN SKP"/>
    <property type="match status" value="1"/>
</dbReference>
<dbReference type="Proteomes" id="UP000192393">
    <property type="component" value="Unassembled WGS sequence"/>
</dbReference>
<reference evidence="5 6" key="1">
    <citation type="submission" date="2017-04" db="EMBL/GenBank/DDBJ databases">
        <authorList>
            <person name="Afonso C.L."/>
            <person name="Miller P.J."/>
            <person name="Scott M.A."/>
            <person name="Spackman E."/>
            <person name="Goraichik I."/>
            <person name="Dimitrov K.M."/>
            <person name="Suarez D.L."/>
            <person name="Swayne D.E."/>
        </authorList>
    </citation>
    <scope>NUCLEOTIDE SEQUENCE [LARGE SCALE GENOMIC DNA]</scope>
    <source>
        <strain evidence="5 6">CGMCC 1.12708</strain>
    </source>
</reference>
<keyword evidence="2 4" id="KW-0732">Signal</keyword>
<feature type="chain" id="PRO_5012664334" evidence="4">
    <location>
        <begin position="23"/>
        <end position="172"/>
    </location>
</feature>
<dbReference type="AlphaFoldDB" id="A0A1W1YB30"/>
<evidence type="ECO:0000256" key="1">
    <source>
        <dbReference type="ARBA" id="ARBA00009091"/>
    </source>
</evidence>
<dbReference type="EMBL" id="FWXS01000001">
    <property type="protein sequence ID" value="SMC33324.1"/>
    <property type="molecule type" value="Genomic_DNA"/>
</dbReference>
<dbReference type="GO" id="GO:0050821">
    <property type="term" value="P:protein stabilization"/>
    <property type="evidence" value="ECO:0007669"/>
    <property type="project" value="TreeGrafter"/>
</dbReference>
<evidence type="ECO:0000313" key="5">
    <source>
        <dbReference type="EMBL" id="SMC33324.1"/>
    </source>
</evidence>
<keyword evidence="3" id="KW-0175">Coiled coil</keyword>
<protein>
    <submittedName>
        <fullName evidence="5">Periplasmic chaperone for outer membrane proteins Skp</fullName>
    </submittedName>
</protein>
<dbReference type="RefSeq" id="WP_084015418.1">
    <property type="nucleotide sequence ID" value="NZ_FWXS01000001.1"/>
</dbReference>
<feature type="coiled-coil region" evidence="3">
    <location>
        <begin position="44"/>
        <end position="122"/>
    </location>
</feature>
<evidence type="ECO:0000256" key="4">
    <source>
        <dbReference type="SAM" id="SignalP"/>
    </source>
</evidence>
<sequence>MKNLKLIAVFAMMLVGSVTVTAQEVGHINPYALIQAMPERAAADTELKAMYDKHEAEIKKQEEALQKLVADTQKEMEGKTDEQVKAMAPQLQAKQQEYQTGLQKLQTYQQAAQKEVSEKEEALMKPINDKAQKAIDKVAAAKGLKYVLDASVVLYANGIDLLPEVKKELGIK</sequence>
<comment type="similarity">
    <text evidence="1">Belongs to the Skp family.</text>
</comment>
<evidence type="ECO:0000256" key="2">
    <source>
        <dbReference type="ARBA" id="ARBA00022729"/>
    </source>
</evidence>
<evidence type="ECO:0000256" key="3">
    <source>
        <dbReference type="SAM" id="Coils"/>
    </source>
</evidence>
<dbReference type="Pfam" id="PF03938">
    <property type="entry name" value="OmpH"/>
    <property type="match status" value="1"/>
</dbReference>
<evidence type="ECO:0000313" key="6">
    <source>
        <dbReference type="Proteomes" id="UP000192393"/>
    </source>
</evidence>
<dbReference type="PANTHER" id="PTHR35089">
    <property type="entry name" value="CHAPERONE PROTEIN SKP"/>
    <property type="match status" value="1"/>
</dbReference>